<gene>
    <name evidence="2" type="ORF">CASFOL_020344</name>
</gene>
<sequence length="149" mass="16276">MVGIFSRFSFRGSHRPTQSALEQREVLPPRSEVTTGPTLASSASASDAHGIDIAVEFKAVERPTEPLDNDQPVQCPLPEPSILNDGRIWKERVSSSGVQRKADIPIVRPVETESLSRKLRPQNRVILPSASAPENNILKLLDECNASGI</sequence>
<accession>A0ABD3D235</accession>
<feature type="compositionally biased region" description="Polar residues" evidence="1">
    <location>
        <begin position="32"/>
        <end position="45"/>
    </location>
</feature>
<dbReference type="Proteomes" id="UP001632038">
    <property type="component" value="Unassembled WGS sequence"/>
</dbReference>
<proteinExistence type="predicted"/>
<dbReference type="PANTHER" id="PTHR34196">
    <property type="entry name" value="OS02G0697700 PROTEIN"/>
    <property type="match status" value="1"/>
</dbReference>
<feature type="region of interest" description="Disordered" evidence="1">
    <location>
        <begin position="15"/>
        <end position="47"/>
    </location>
</feature>
<comment type="caution">
    <text evidence="2">The sequence shown here is derived from an EMBL/GenBank/DDBJ whole genome shotgun (WGS) entry which is preliminary data.</text>
</comment>
<organism evidence="2 3">
    <name type="scientific">Castilleja foliolosa</name>
    <dbReference type="NCBI Taxonomy" id="1961234"/>
    <lineage>
        <taxon>Eukaryota</taxon>
        <taxon>Viridiplantae</taxon>
        <taxon>Streptophyta</taxon>
        <taxon>Embryophyta</taxon>
        <taxon>Tracheophyta</taxon>
        <taxon>Spermatophyta</taxon>
        <taxon>Magnoliopsida</taxon>
        <taxon>eudicotyledons</taxon>
        <taxon>Gunneridae</taxon>
        <taxon>Pentapetalae</taxon>
        <taxon>asterids</taxon>
        <taxon>lamiids</taxon>
        <taxon>Lamiales</taxon>
        <taxon>Orobanchaceae</taxon>
        <taxon>Pedicularideae</taxon>
        <taxon>Castillejinae</taxon>
        <taxon>Castilleja</taxon>
    </lineage>
</organism>
<evidence type="ECO:0000313" key="3">
    <source>
        <dbReference type="Proteomes" id="UP001632038"/>
    </source>
</evidence>
<dbReference type="PANTHER" id="PTHR34196:SF2">
    <property type="entry name" value="OS02G0697700 PROTEIN"/>
    <property type="match status" value="1"/>
</dbReference>
<protein>
    <recommendedName>
        <fullName evidence="4">Cystic fibrosis transmembrane conductance regulator</fullName>
    </recommendedName>
</protein>
<name>A0ABD3D235_9LAMI</name>
<evidence type="ECO:0000256" key="1">
    <source>
        <dbReference type="SAM" id="MobiDB-lite"/>
    </source>
</evidence>
<evidence type="ECO:0000313" key="2">
    <source>
        <dbReference type="EMBL" id="KAL3635797.1"/>
    </source>
</evidence>
<dbReference type="AlphaFoldDB" id="A0ABD3D235"/>
<reference evidence="3" key="1">
    <citation type="journal article" date="2024" name="IScience">
        <title>Strigolactones Initiate the Formation of Haustorium-like Structures in Castilleja.</title>
        <authorList>
            <person name="Buerger M."/>
            <person name="Peterson D."/>
            <person name="Chory J."/>
        </authorList>
    </citation>
    <scope>NUCLEOTIDE SEQUENCE [LARGE SCALE GENOMIC DNA]</scope>
</reference>
<dbReference type="EMBL" id="JAVIJP010000027">
    <property type="protein sequence ID" value="KAL3635797.1"/>
    <property type="molecule type" value="Genomic_DNA"/>
</dbReference>
<keyword evidence="3" id="KW-1185">Reference proteome</keyword>
<evidence type="ECO:0008006" key="4">
    <source>
        <dbReference type="Google" id="ProtNLM"/>
    </source>
</evidence>